<organism evidence="2 3">
    <name type="scientific">Jeotgalibacillus salarius</name>
    <dbReference type="NCBI Taxonomy" id="546023"/>
    <lineage>
        <taxon>Bacteria</taxon>
        <taxon>Bacillati</taxon>
        <taxon>Bacillota</taxon>
        <taxon>Bacilli</taxon>
        <taxon>Bacillales</taxon>
        <taxon>Caryophanaceae</taxon>
        <taxon>Jeotgalibacillus</taxon>
    </lineage>
</organism>
<dbReference type="OrthoDB" id="2885922at2"/>
<keyword evidence="1" id="KW-0472">Membrane</keyword>
<accession>A0A4Y8LIE1</accession>
<comment type="caution">
    <text evidence="2">The sequence shown here is derived from an EMBL/GenBank/DDBJ whole genome shotgun (WGS) entry which is preliminary data.</text>
</comment>
<name>A0A4Y8LIE1_9BACL</name>
<evidence type="ECO:0000256" key="1">
    <source>
        <dbReference type="SAM" id="Phobius"/>
    </source>
</evidence>
<dbReference type="AlphaFoldDB" id="A0A4Y8LIE1"/>
<reference evidence="2 3" key="1">
    <citation type="submission" date="2019-03" db="EMBL/GenBank/DDBJ databases">
        <authorList>
            <person name="Yang Y."/>
        </authorList>
    </citation>
    <scope>NUCLEOTIDE SEQUENCE [LARGE SCALE GENOMIC DNA]</scope>
    <source>
        <strain evidence="2 3">ASL-1</strain>
    </source>
</reference>
<keyword evidence="3" id="KW-1185">Reference proteome</keyword>
<evidence type="ECO:0000313" key="2">
    <source>
        <dbReference type="EMBL" id="TFE02248.1"/>
    </source>
</evidence>
<dbReference type="EMBL" id="SORX01000003">
    <property type="protein sequence ID" value="TFE02248.1"/>
    <property type="molecule type" value="Genomic_DNA"/>
</dbReference>
<keyword evidence="1" id="KW-0812">Transmembrane</keyword>
<evidence type="ECO:0000313" key="3">
    <source>
        <dbReference type="Proteomes" id="UP000297776"/>
    </source>
</evidence>
<feature type="transmembrane region" description="Helical" evidence="1">
    <location>
        <begin position="7"/>
        <end position="26"/>
    </location>
</feature>
<gene>
    <name evidence="2" type="ORF">E2626_06625</name>
</gene>
<proteinExistence type="predicted"/>
<dbReference type="Proteomes" id="UP000297776">
    <property type="component" value="Unassembled WGS sequence"/>
</dbReference>
<dbReference type="RefSeq" id="WP_134380951.1">
    <property type="nucleotide sequence ID" value="NZ_SORX01000003.1"/>
</dbReference>
<feature type="transmembrane region" description="Helical" evidence="1">
    <location>
        <begin position="67"/>
        <end position="91"/>
    </location>
</feature>
<feature type="transmembrane region" description="Helical" evidence="1">
    <location>
        <begin position="38"/>
        <end position="60"/>
    </location>
</feature>
<sequence length="93" mass="10337">MKYSIFRWLHIAGSGIITIPFSLFLASGFIGENYNDELFLAPGFLTFIGVWLIGAVLMFINKTKIIGMILTSLPAVFYVAVIVYVVIIPALTY</sequence>
<protein>
    <submittedName>
        <fullName evidence="2">Uncharacterized protein</fullName>
    </submittedName>
</protein>
<keyword evidence="1" id="KW-1133">Transmembrane helix</keyword>